<feature type="signal peptide" evidence="4">
    <location>
        <begin position="1"/>
        <end position="28"/>
    </location>
</feature>
<reference evidence="5 6" key="1">
    <citation type="journal article" date="2019" name="Emerg. Microbes Infect.">
        <title>Comprehensive subspecies identification of 175 nontuberculous mycobacteria species based on 7547 genomic profiles.</title>
        <authorList>
            <person name="Matsumoto Y."/>
            <person name="Kinjo T."/>
            <person name="Motooka D."/>
            <person name="Nabeya D."/>
            <person name="Jung N."/>
            <person name="Uechi K."/>
            <person name="Horii T."/>
            <person name="Iida T."/>
            <person name="Fujita J."/>
            <person name="Nakamura S."/>
        </authorList>
    </citation>
    <scope>NUCLEOTIDE SEQUENCE [LARGE SCALE GENOMIC DNA]</scope>
    <source>
        <strain evidence="5 6">JCM 15296</strain>
    </source>
</reference>
<evidence type="ECO:0000256" key="1">
    <source>
        <dbReference type="ARBA" id="ARBA00008520"/>
    </source>
</evidence>
<dbReference type="PIRSF" id="PIRSF002825">
    <property type="entry name" value="CfbpA"/>
    <property type="match status" value="1"/>
</dbReference>
<dbReference type="InterPro" id="IPR006059">
    <property type="entry name" value="SBP"/>
</dbReference>
<evidence type="ECO:0000313" key="6">
    <source>
        <dbReference type="Proteomes" id="UP000465609"/>
    </source>
</evidence>
<dbReference type="RefSeq" id="WP_138230025.1">
    <property type="nucleotide sequence ID" value="NZ_AP022577.1"/>
</dbReference>
<dbReference type="Pfam" id="PF01547">
    <property type="entry name" value="SBP_bac_1"/>
    <property type="match status" value="1"/>
</dbReference>
<dbReference type="PANTHER" id="PTHR30006">
    <property type="entry name" value="THIAMINE-BINDING PERIPLASMIC PROTEIN-RELATED"/>
    <property type="match status" value="1"/>
</dbReference>
<dbReference type="SUPFAM" id="SSF53850">
    <property type="entry name" value="Periplasmic binding protein-like II"/>
    <property type="match status" value="1"/>
</dbReference>
<name>A0ABN5Z2I9_9MYCO</name>
<protein>
    <submittedName>
        <fullName evidence="5">Iron ABC transporter substrate-binding protein</fullName>
    </submittedName>
</protein>
<dbReference type="PANTHER" id="PTHR30006:SF15">
    <property type="entry name" value="IRON-UTILIZATION PERIPLASMIC PROTEIN"/>
    <property type="match status" value="1"/>
</dbReference>
<dbReference type="EMBL" id="AP022577">
    <property type="protein sequence ID" value="BBX87660.1"/>
    <property type="molecule type" value="Genomic_DNA"/>
</dbReference>
<evidence type="ECO:0000256" key="4">
    <source>
        <dbReference type="SAM" id="SignalP"/>
    </source>
</evidence>
<sequence length="360" mass="37605">MFITNGTSRRLRHLAASGAALVALTALSAGCGAPSSEHPNQSEQPAAGGELLLYSAQHEQTTKALVTAFTKETGIKVKVVHLDEGAAVAKIEQEGDKSPADLVYTENSPWLAQLDQKGLLAKVEDATLGAVPKADSAASGNWVAVSARMMGITYNPDKVPANQLPHSVLDLAGPQWKDKIELAPSETDFWPVVSSVLHAKGKDATLAWLNGLKANAGANAAVPSNENLAADINQGNAGLGILNSYYFYRLKAEVGVDSVKSQFAYFAPQDPGYVQDISGAAVVKSSKNQAAAQKFLAFLTGKSGQTILATSDSFEYPLAAGVAANAQLPALNTLAPNAFSVADMGTCEDAKTLLQEAQLL</sequence>
<evidence type="ECO:0000256" key="2">
    <source>
        <dbReference type="ARBA" id="ARBA00022496"/>
    </source>
</evidence>
<feature type="chain" id="PRO_5045552729" evidence="4">
    <location>
        <begin position="29"/>
        <end position="360"/>
    </location>
</feature>
<keyword evidence="3 4" id="KW-0732">Signal</keyword>
<keyword evidence="2" id="KW-0408">Iron</keyword>
<dbReference type="InterPro" id="IPR026045">
    <property type="entry name" value="Ferric-bd"/>
</dbReference>
<keyword evidence="2" id="KW-0406">Ion transport</keyword>
<gene>
    <name evidence="5" type="ORF">MAUB_55330</name>
</gene>
<proteinExistence type="inferred from homology"/>
<dbReference type="Proteomes" id="UP000465609">
    <property type="component" value="Chromosome"/>
</dbReference>
<keyword evidence="2" id="KW-0410">Iron transport</keyword>
<accession>A0ABN5Z2I9</accession>
<keyword evidence="2" id="KW-0813">Transport</keyword>
<evidence type="ECO:0000313" key="5">
    <source>
        <dbReference type="EMBL" id="BBX87660.1"/>
    </source>
</evidence>
<dbReference type="Gene3D" id="3.40.190.10">
    <property type="entry name" value="Periplasmic binding protein-like II"/>
    <property type="match status" value="2"/>
</dbReference>
<keyword evidence="6" id="KW-1185">Reference proteome</keyword>
<evidence type="ECO:0000256" key="3">
    <source>
        <dbReference type="ARBA" id="ARBA00022729"/>
    </source>
</evidence>
<organism evidence="5 6">
    <name type="scientific">Mycolicibacterium aubagnense</name>
    <dbReference type="NCBI Taxonomy" id="319707"/>
    <lineage>
        <taxon>Bacteria</taxon>
        <taxon>Bacillati</taxon>
        <taxon>Actinomycetota</taxon>
        <taxon>Actinomycetes</taxon>
        <taxon>Mycobacteriales</taxon>
        <taxon>Mycobacteriaceae</taxon>
        <taxon>Mycolicibacterium</taxon>
    </lineage>
</organism>
<comment type="similarity">
    <text evidence="1">Belongs to the bacterial solute-binding protein 1 family.</text>
</comment>